<evidence type="ECO:0000256" key="2">
    <source>
        <dbReference type="ARBA" id="ARBA00022771"/>
    </source>
</evidence>
<evidence type="ECO:0000313" key="6">
    <source>
        <dbReference type="EMBL" id="AYV75437.1"/>
    </source>
</evidence>
<keyword evidence="1" id="KW-0479">Metal-binding</keyword>
<evidence type="ECO:0000256" key="3">
    <source>
        <dbReference type="ARBA" id="ARBA00022833"/>
    </source>
</evidence>
<dbReference type="InterPro" id="IPR017907">
    <property type="entry name" value="Znf_RING_CS"/>
</dbReference>
<dbReference type="PROSITE" id="PS50089">
    <property type="entry name" value="ZF_RING_2"/>
    <property type="match status" value="1"/>
</dbReference>
<dbReference type="Gene3D" id="3.30.40.10">
    <property type="entry name" value="Zinc/RING finger domain, C3HC4 (zinc finger)"/>
    <property type="match status" value="1"/>
</dbReference>
<dbReference type="InterPro" id="IPR001841">
    <property type="entry name" value="Znf_RING"/>
</dbReference>
<evidence type="ECO:0000259" key="5">
    <source>
        <dbReference type="PROSITE" id="PS50089"/>
    </source>
</evidence>
<evidence type="ECO:0000256" key="1">
    <source>
        <dbReference type="ARBA" id="ARBA00022723"/>
    </source>
</evidence>
<dbReference type="SUPFAM" id="SSF57850">
    <property type="entry name" value="RING/U-box"/>
    <property type="match status" value="1"/>
</dbReference>
<sequence>MDNDKCAICLEDKTNNYFLPCSHSFCYSCITKNITKCPLCRHEFTLSNQLEYHSTYTQLDHQFPRKYFPMKGNAHFSYSCNNRQMDIENGCFEERLIKILTAEKQKILSVQHPLSKRDERRINKINDEIEKYSYPLYN</sequence>
<dbReference type="Pfam" id="PF13920">
    <property type="entry name" value="zf-C3HC4_3"/>
    <property type="match status" value="1"/>
</dbReference>
<protein>
    <recommendedName>
        <fullName evidence="5">RING-type domain-containing protein</fullName>
    </recommendedName>
</protein>
<evidence type="ECO:0000256" key="4">
    <source>
        <dbReference type="PROSITE-ProRule" id="PRU00175"/>
    </source>
</evidence>
<organism evidence="6">
    <name type="scientific">Terrestrivirus sp</name>
    <dbReference type="NCBI Taxonomy" id="2487775"/>
    <lineage>
        <taxon>Viruses</taxon>
        <taxon>Varidnaviria</taxon>
        <taxon>Bamfordvirae</taxon>
        <taxon>Nucleocytoviricota</taxon>
        <taxon>Megaviricetes</taxon>
        <taxon>Imitervirales</taxon>
        <taxon>Mimiviridae</taxon>
        <taxon>Klosneuvirinae</taxon>
    </lineage>
</organism>
<dbReference type="SMART" id="SM00184">
    <property type="entry name" value="RING"/>
    <property type="match status" value="1"/>
</dbReference>
<name>A0A3G4ZKT0_9VIRU</name>
<reference evidence="6" key="1">
    <citation type="submission" date="2018-10" db="EMBL/GenBank/DDBJ databases">
        <title>Hidden diversity of soil giant viruses.</title>
        <authorList>
            <person name="Schulz F."/>
            <person name="Alteio L."/>
            <person name="Goudeau D."/>
            <person name="Ryan E.M."/>
            <person name="Malmstrom R.R."/>
            <person name="Blanchard J."/>
            <person name="Woyke T."/>
        </authorList>
    </citation>
    <scope>NUCLEOTIDE SEQUENCE</scope>
    <source>
        <strain evidence="6">TEV1</strain>
    </source>
</reference>
<gene>
    <name evidence="6" type="ORF">Terrestrivirus1_311</name>
</gene>
<keyword evidence="2 4" id="KW-0863">Zinc-finger</keyword>
<dbReference type="PROSITE" id="PS00518">
    <property type="entry name" value="ZF_RING_1"/>
    <property type="match status" value="1"/>
</dbReference>
<dbReference type="InterPro" id="IPR013083">
    <property type="entry name" value="Znf_RING/FYVE/PHD"/>
</dbReference>
<accession>A0A3G4ZKT0</accession>
<dbReference type="GO" id="GO:0008270">
    <property type="term" value="F:zinc ion binding"/>
    <property type="evidence" value="ECO:0007669"/>
    <property type="project" value="UniProtKB-KW"/>
</dbReference>
<dbReference type="EMBL" id="MK071979">
    <property type="protein sequence ID" value="AYV75437.1"/>
    <property type="molecule type" value="Genomic_DNA"/>
</dbReference>
<keyword evidence="3" id="KW-0862">Zinc</keyword>
<feature type="domain" description="RING-type" evidence="5">
    <location>
        <begin position="6"/>
        <end position="41"/>
    </location>
</feature>
<proteinExistence type="predicted"/>